<feature type="transmembrane region" description="Helical" evidence="1">
    <location>
        <begin position="34"/>
        <end position="52"/>
    </location>
</feature>
<name>A0ABZ0V801_9MICO</name>
<reference evidence="2 3" key="1">
    <citation type="submission" date="2023-06" db="EMBL/GenBank/DDBJ databases">
        <title>Rock-solubilizing bacteria, Microbacterium invictum, promotes re-establishment of vegetation in rocky wasteland by accelerating rock bio-weathering and reshaping soil bacterial community.</title>
        <authorList>
            <person name="Liu C."/>
        </authorList>
    </citation>
    <scope>NUCLEOTIDE SEQUENCE [LARGE SCALE GENOMIC DNA]</scope>
    <source>
        <strain evidence="2 3">X-18</strain>
    </source>
</reference>
<dbReference type="EMBL" id="CP139779">
    <property type="protein sequence ID" value="WQB69745.1"/>
    <property type="molecule type" value="Genomic_DNA"/>
</dbReference>
<keyword evidence="1" id="KW-1133">Transmembrane helix</keyword>
<evidence type="ECO:0000313" key="3">
    <source>
        <dbReference type="Proteomes" id="UP001324533"/>
    </source>
</evidence>
<keyword evidence="1" id="KW-0472">Membrane</keyword>
<keyword evidence="3" id="KW-1185">Reference proteome</keyword>
<organism evidence="2 3">
    <name type="scientific">Microbacterium invictum</name>
    <dbReference type="NCBI Taxonomy" id="515415"/>
    <lineage>
        <taxon>Bacteria</taxon>
        <taxon>Bacillati</taxon>
        <taxon>Actinomycetota</taxon>
        <taxon>Actinomycetes</taxon>
        <taxon>Micrococcales</taxon>
        <taxon>Microbacteriaceae</taxon>
        <taxon>Microbacterium</taxon>
    </lineage>
</organism>
<protein>
    <submittedName>
        <fullName evidence="2">Uncharacterized protein</fullName>
    </submittedName>
</protein>
<sequence>MSLGGMARLALRGLSNLALGAWLHRDARWLSERIAFAVGAVGMGLLLARTFGQNPRLAARRR</sequence>
<proteinExistence type="predicted"/>
<evidence type="ECO:0000313" key="2">
    <source>
        <dbReference type="EMBL" id="WQB69745.1"/>
    </source>
</evidence>
<accession>A0ABZ0V801</accession>
<gene>
    <name evidence="2" type="ORF">T9R20_13730</name>
</gene>
<dbReference type="Proteomes" id="UP001324533">
    <property type="component" value="Chromosome"/>
</dbReference>
<evidence type="ECO:0000256" key="1">
    <source>
        <dbReference type="SAM" id="Phobius"/>
    </source>
</evidence>
<keyword evidence="1" id="KW-0812">Transmembrane</keyword>
<dbReference type="RefSeq" id="WP_322409867.1">
    <property type="nucleotide sequence ID" value="NZ_CP139779.1"/>
</dbReference>